<protein>
    <submittedName>
        <fullName evidence="1">Uncharacterized protein</fullName>
    </submittedName>
</protein>
<sequence length="37" mass="4246">MWIVIAVIAVSAGGSVWLQWRELLKQLPDRAEHLVLF</sequence>
<evidence type="ECO:0000313" key="1">
    <source>
        <dbReference type="EMBL" id="CUJ58064.1"/>
    </source>
</evidence>
<proteinExistence type="predicted"/>
<accession>A0AAD2KLD6</accession>
<dbReference type="Proteomes" id="UP000044098">
    <property type="component" value="Unassembled WGS sequence"/>
</dbReference>
<name>A0AAD2KLD6_ACHAE</name>
<evidence type="ECO:0000313" key="2">
    <source>
        <dbReference type="Proteomes" id="UP000044098"/>
    </source>
</evidence>
<dbReference type="EMBL" id="CYTK01000008">
    <property type="protein sequence ID" value="CUJ58064.1"/>
    <property type="molecule type" value="Genomic_DNA"/>
</dbReference>
<dbReference type="AlphaFoldDB" id="A0AAD2KLD6"/>
<gene>
    <name evidence="1" type="ORF">ERS370000_04683</name>
</gene>
<organism evidence="1 2">
    <name type="scientific">Achromobacter aegrifaciens</name>
    <dbReference type="NCBI Taxonomy" id="1287736"/>
    <lineage>
        <taxon>Bacteria</taxon>
        <taxon>Pseudomonadati</taxon>
        <taxon>Pseudomonadota</taxon>
        <taxon>Betaproteobacteria</taxon>
        <taxon>Burkholderiales</taxon>
        <taxon>Alcaligenaceae</taxon>
        <taxon>Achromobacter</taxon>
    </lineage>
</organism>
<reference evidence="1 2" key="1">
    <citation type="submission" date="2015-09" db="EMBL/GenBank/DDBJ databases">
        <authorList>
            <consortium name="Pathogen Informatics"/>
        </authorList>
    </citation>
    <scope>NUCLEOTIDE SEQUENCE [LARGE SCALE GENOMIC DNA]</scope>
    <source>
        <strain evidence="1 2">2789STDY5608625</strain>
    </source>
</reference>
<comment type="caution">
    <text evidence="1">The sequence shown here is derived from an EMBL/GenBank/DDBJ whole genome shotgun (WGS) entry which is preliminary data.</text>
</comment>